<name>A0A0R3WMI5_HYDTA</name>
<evidence type="ECO:0000256" key="9">
    <source>
        <dbReference type="ARBA" id="ARBA00023136"/>
    </source>
</evidence>
<keyword evidence="7 11" id="KW-1133">Transmembrane helix</keyword>
<keyword evidence="4" id="KW-1003">Cell membrane</keyword>
<dbReference type="SUPFAM" id="SSF63712">
    <property type="entry name" value="Nicotinic receptor ligand binding domain-like"/>
    <property type="match status" value="1"/>
</dbReference>
<dbReference type="InterPro" id="IPR036734">
    <property type="entry name" value="Neur_chan_lig-bd_sf"/>
</dbReference>
<dbReference type="Gene3D" id="1.20.58.390">
    <property type="entry name" value="Neurotransmitter-gated ion-channel transmembrane domain"/>
    <property type="match status" value="1"/>
</dbReference>
<evidence type="ECO:0000256" key="8">
    <source>
        <dbReference type="ARBA" id="ARBA00023065"/>
    </source>
</evidence>
<dbReference type="Pfam" id="PF02932">
    <property type="entry name" value="Neur_chan_memb"/>
    <property type="match status" value="1"/>
</dbReference>
<evidence type="ECO:0000256" key="3">
    <source>
        <dbReference type="ARBA" id="ARBA00022448"/>
    </source>
</evidence>
<dbReference type="InterPro" id="IPR006202">
    <property type="entry name" value="Neur_chan_lig-bd"/>
</dbReference>
<dbReference type="GO" id="GO:0005230">
    <property type="term" value="F:extracellular ligand-gated monoatomic ion channel activity"/>
    <property type="evidence" value="ECO:0007669"/>
    <property type="project" value="InterPro"/>
</dbReference>
<dbReference type="GO" id="GO:0005886">
    <property type="term" value="C:plasma membrane"/>
    <property type="evidence" value="ECO:0007669"/>
    <property type="project" value="UniProtKB-SubCell"/>
</dbReference>
<feature type="transmembrane region" description="Helical" evidence="11">
    <location>
        <begin position="356"/>
        <end position="378"/>
    </location>
</feature>
<evidence type="ECO:0000313" key="16">
    <source>
        <dbReference type="WBParaSite" id="TTAC_0000197301-mRNA-1"/>
    </source>
</evidence>
<evidence type="ECO:0000256" key="1">
    <source>
        <dbReference type="ARBA" id="ARBA00004141"/>
    </source>
</evidence>
<keyword evidence="3 11" id="KW-0813">Transport</keyword>
<comment type="similarity">
    <text evidence="11">Belongs to the ligand-gated ion channel (TC 1.A.9) family.</text>
</comment>
<dbReference type="PRINTS" id="PR00253">
    <property type="entry name" value="GABAARECEPTR"/>
</dbReference>
<dbReference type="CDD" id="cd18987">
    <property type="entry name" value="LGIC_ECD_anion"/>
    <property type="match status" value="1"/>
</dbReference>
<dbReference type="NCBIfam" id="TIGR00860">
    <property type="entry name" value="LIC"/>
    <property type="match status" value="1"/>
</dbReference>
<dbReference type="Gene3D" id="2.70.170.10">
    <property type="entry name" value="Neurotransmitter-gated ion-channel ligand-binding domain"/>
    <property type="match status" value="1"/>
</dbReference>
<evidence type="ECO:0000259" key="13">
    <source>
        <dbReference type="Pfam" id="PF02932"/>
    </source>
</evidence>
<evidence type="ECO:0000313" key="15">
    <source>
        <dbReference type="Proteomes" id="UP000274429"/>
    </source>
</evidence>
<dbReference type="Proteomes" id="UP000274429">
    <property type="component" value="Unassembled WGS sequence"/>
</dbReference>
<dbReference type="SUPFAM" id="SSF90112">
    <property type="entry name" value="Neurotransmitter-gated ion-channel transmembrane pore"/>
    <property type="match status" value="1"/>
</dbReference>
<keyword evidence="6 11" id="KW-0732">Signal</keyword>
<keyword evidence="5 11" id="KW-0812">Transmembrane</keyword>
<keyword evidence="8 11" id="KW-0406">Ion transport</keyword>
<evidence type="ECO:0000256" key="6">
    <source>
        <dbReference type="ARBA" id="ARBA00022729"/>
    </source>
</evidence>
<evidence type="ECO:0000259" key="12">
    <source>
        <dbReference type="Pfam" id="PF02931"/>
    </source>
</evidence>
<dbReference type="InterPro" id="IPR006029">
    <property type="entry name" value="Neurotrans-gated_channel_TM"/>
</dbReference>
<evidence type="ECO:0000256" key="7">
    <source>
        <dbReference type="ARBA" id="ARBA00022989"/>
    </source>
</evidence>
<dbReference type="OrthoDB" id="407674at2759"/>
<feature type="signal peptide" evidence="11">
    <location>
        <begin position="1"/>
        <end position="22"/>
    </location>
</feature>
<protein>
    <submittedName>
        <fullName evidence="16">Neur_chan_LBD domain-containing protein</fullName>
    </submittedName>
</protein>
<evidence type="ECO:0000256" key="4">
    <source>
        <dbReference type="ARBA" id="ARBA00022475"/>
    </source>
</evidence>
<comment type="caution">
    <text evidence="11">Lacks conserved residue(s) required for the propagation of feature annotation.</text>
</comment>
<evidence type="ECO:0000256" key="2">
    <source>
        <dbReference type="ARBA" id="ARBA00004236"/>
    </source>
</evidence>
<feature type="transmembrane region" description="Helical" evidence="11">
    <location>
        <begin position="276"/>
        <end position="298"/>
    </location>
</feature>
<dbReference type="InterPro" id="IPR006201">
    <property type="entry name" value="Neur_channel"/>
</dbReference>
<dbReference type="CDD" id="cd19049">
    <property type="entry name" value="LGIC_TM_anion"/>
    <property type="match status" value="1"/>
</dbReference>
<keyword evidence="15" id="KW-1185">Reference proteome</keyword>
<reference evidence="14 15" key="2">
    <citation type="submission" date="2018-11" db="EMBL/GenBank/DDBJ databases">
        <authorList>
            <consortium name="Pathogen Informatics"/>
        </authorList>
    </citation>
    <scope>NUCLEOTIDE SEQUENCE [LARGE SCALE GENOMIC DNA]</scope>
</reference>
<accession>A0A0R3WMI5</accession>
<feature type="transmembrane region" description="Helical" evidence="11">
    <location>
        <begin position="620"/>
        <end position="640"/>
    </location>
</feature>
<reference evidence="16" key="1">
    <citation type="submission" date="2017-02" db="UniProtKB">
        <authorList>
            <consortium name="WormBaseParasite"/>
        </authorList>
    </citation>
    <scope>IDENTIFICATION</scope>
</reference>
<dbReference type="PANTHER" id="PTHR18945">
    <property type="entry name" value="NEUROTRANSMITTER GATED ION CHANNEL"/>
    <property type="match status" value="1"/>
</dbReference>
<dbReference type="AlphaFoldDB" id="A0A0R3WMI5"/>
<keyword evidence="10 11" id="KW-0407">Ion channel</keyword>
<dbReference type="PROSITE" id="PS00236">
    <property type="entry name" value="NEUROTR_ION_CHANNEL"/>
    <property type="match status" value="1"/>
</dbReference>
<dbReference type="STRING" id="6205.A0A0R3WMI5"/>
<dbReference type="InterPro" id="IPR006028">
    <property type="entry name" value="GABAA/Glycine_rcpt"/>
</dbReference>
<evidence type="ECO:0000313" key="14">
    <source>
        <dbReference type="EMBL" id="VDM18700.1"/>
    </source>
</evidence>
<dbReference type="PROSITE" id="PS51257">
    <property type="entry name" value="PROKAR_LIPOPROTEIN"/>
    <property type="match status" value="1"/>
</dbReference>
<dbReference type="WBParaSite" id="TTAC_0000197301-mRNA-1">
    <property type="protein sequence ID" value="TTAC_0000197301-mRNA-1"/>
    <property type="gene ID" value="TTAC_0000197301"/>
</dbReference>
<sequence>MSIRLSSHAPLTLLFLPLLTSCLHTADKRPQDLLRQPFFSFNRLINPPTLPHYHELPYPVLKQNLIKHLMRHYRRYERPTEGTHEPTRVWVSIKILAITSVDVISMQYTADMILVQTWKDPRLRWQHLSEYEAISNDILLTHKRNEIWLPDLFFRNGKEGFLYRMTVPNHMIRVSPDGRIYYSQKITMKLACEMHLRNFPMDHQDCDMDIGSYGYTIDQLKFIWDGDNALKFADGMLISEFNTPSSTVTEDCTEPQTTSTGTYTCLLGRFQLKRQVGSYLVGTYVPAFLIVIVSWLTFWVSPDAIPARVTLGLLTLISLLTKASRHSLFHPPAGANLIGSLNNTLPRVSYIKAIDIWLIACLIFVISAMLEFTLASYWSRKVFLSKWRDQVRMTVRTTLAKVVCPCRSPKPHQMLLRCTCCGLINPQYQEMDVTSSPGTGQSLRKSSPSCACVKNSCRAVKFDVPLHSCKQIECNQIYDNKGAMDHSPNPPDRRCSGLQKSHILHPTCTTTAVVVASPITTSQKYLRSCRSRHTPPPSADIQMAALPPRRRKQRVTFSHTSGRKSCRSMATAVCQNHPLPERYLRVREVEIDDDSENAVSTSTIATDSDLNSEIDAYSRFLFPCFFILYNCAYWGFYLIISDPGFMT</sequence>
<evidence type="ECO:0000256" key="11">
    <source>
        <dbReference type="RuleBase" id="RU000687"/>
    </source>
</evidence>
<dbReference type="InterPro" id="IPR018000">
    <property type="entry name" value="Neurotransmitter_ion_chnl_CS"/>
</dbReference>
<feature type="chain" id="PRO_5043073563" evidence="11">
    <location>
        <begin position="23"/>
        <end position="647"/>
    </location>
</feature>
<dbReference type="GO" id="GO:0004888">
    <property type="term" value="F:transmembrane signaling receptor activity"/>
    <property type="evidence" value="ECO:0007669"/>
    <property type="project" value="InterPro"/>
</dbReference>
<comment type="subcellular location">
    <subcellularLocation>
        <location evidence="2">Cell membrane</location>
    </subcellularLocation>
    <subcellularLocation>
        <location evidence="1">Membrane</location>
        <topology evidence="1">Multi-pass membrane protein</topology>
    </subcellularLocation>
</comment>
<gene>
    <name evidence="14" type="ORF">TTAC_LOCUS1960</name>
</gene>
<organism evidence="16">
    <name type="scientific">Hydatigena taeniaeformis</name>
    <name type="common">Feline tapeworm</name>
    <name type="synonym">Taenia taeniaeformis</name>
    <dbReference type="NCBI Taxonomy" id="6205"/>
    <lineage>
        <taxon>Eukaryota</taxon>
        <taxon>Metazoa</taxon>
        <taxon>Spiralia</taxon>
        <taxon>Lophotrochozoa</taxon>
        <taxon>Platyhelminthes</taxon>
        <taxon>Cestoda</taxon>
        <taxon>Eucestoda</taxon>
        <taxon>Cyclophyllidea</taxon>
        <taxon>Taeniidae</taxon>
        <taxon>Hydatigera</taxon>
    </lineage>
</organism>
<keyword evidence="9 11" id="KW-0472">Membrane</keyword>
<feature type="domain" description="Neurotransmitter-gated ion-channel transmembrane" evidence="13">
    <location>
        <begin position="283"/>
        <end position="634"/>
    </location>
</feature>
<proteinExistence type="inferred from homology"/>
<dbReference type="InterPro" id="IPR036719">
    <property type="entry name" value="Neuro-gated_channel_TM_sf"/>
</dbReference>
<feature type="domain" description="Neurotransmitter-gated ion-channel ligand-binding" evidence="12">
    <location>
        <begin position="63"/>
        <end position="275"/>
    </location>
</feature>
<dbReference type="Pfam" id="PF02931">
    <property type="entry name" value="Neur_chan_LBD"/>
    <property type="match status" value="1"/>
</dbReference>
<dbReference type="PRINTS" id="PR00252">
    <property type="entry name" value="NRIONCHANNEL"/>
</dbReference>
<dbReference type="EMBL" id="UYWX01000640">
    <property type="protein sequence ID" value="VDM18700.1"/>
    <property type="molecule type" value="Genomic_DNA"/>
</dbReference>
<evidence type="ECO:0000256" key="5">
    <source>
        <dbReference type="ARBA" id="ARBA00022692"/>
    </source>
</evidence>
<evidence type="ECO:0000256" key="10">
    <source>
        <dbReference type="ARBA" id="ARBA00023303"/>
    </source>
</evidence>
<dbReference type="InterPro" id="IPR038050">
    <property type="entry name" value="Neuro_actylchol_rec"/>
</dbReference>